<organism evidence="5 6">
    <name type="scientific">Oryzias melastigma</name>
    <name type="common">Marine medaka</name>
    <dbReference type="NCBI Taxonomy" id="30732"/>
    <lineage>
        <taxon>Eukaryota</taxon>
        <taxon>Metazoa</taxon>
        <taxon>Chordata</taxon>
        <taxon>Craniata</taxon>
        <taxon>Vertebrata</taxon>
        <taxon>Euteleostomi</taxon>
        <taxon>Actinopterygii</taxon>
        <taxon>Neopterygii</taxon>
        <taxon>Teleostei</taxon>
        <taxon>Neoteleostei</taxon>
        <taxon>Acanthomorphata</taxon>
        <taxon>Ovalentaria</taxon>
        <taxon>Atherinomorphae</taxon>
        <taxon>Beloniformes</taxon>
        <taxon>Adrianichthyidae</taxon>
        <taxon>Oryziinae</taxon>
        <taxon>Oryzias</taxon>
    </lineage>
</organism>
<comment type="caution">
    <text evidence="5">The sequence shown here is derived from an EMBL/GenBank/DDBJ whole genome shotgun (WGS) entry which is preliminary data.</text>
</comment>
<dbReference type="GO" id="GO:0005634">
    <property type="term" value="C:nucleus"/>
    <property type="evidence" value="ECO:0007669"/>
    <property type="project" value="UniProtKB-SubCell"/>
</dbReference>
<evidence type="ECO:0000256" key="1">
    <source>
        <dbReference type="ARBA" id="ARBA00004123"/>
    </source>
</evidence>
<evidence type="ECO:0000313" key="5">
    <source>
        <dbReference type="EMBL" id="KAF6727189.1"/>
    </source>
</evidence>
<sequence length="434" mass="47221">MMPSPVAPPKKRGHLSEVMLHILQSAEHPNIFLQSRPFFSPVVIDCDTNCVITIGTISLLIFSKEDISDNVRSCHVVRAVSMVTASPAAMRGEAFLRLCGRGRPIFSSSGSPGPPTPDRRTLPAATAKGRRSGTGWTGRPGPTPWEKLQDLAGLGEQAFGPYPPSEGGVSAHSNPPGAEPQGSPPRKPLSLAPVFQRQGLDQLPTMSQKVLDQSLVITYTQLEEWADVLMGVMLESNKAEDGCMKEDFHGEHEECLDDHENMQDMDILDRNILDDDDKMEESAAANSGLKESSSVEGDDQKKSSEEEDEKAESKDEKAAGGGAAASSRNLWVSGLTDLKTLFSKYGKVVGAKVVTNAKSPGARCCGFVTMSSMSTEDISQLHRTQRHRKMISVERGRRNERTVVMDKSKGEPVISVKTKSKSQDRMNDLDVAFQ</sequence>
<feature type="region of interest" description="Disordered" evidence="3">
    <location>
        <begin position="280"/>
        <end position="325"/>
    </location>
</feature>
<dbReference type="AlphaFoldDB" id="A0A834CDJ5"/>
<reference evidence="5" key="1">
    <citation type="journal article" name="BMC Genomics">
        <title>Long-read sequencing and de novo genome assembly of marine medaka (Oryzias melastigma).</title>
        <authorList>
            <person name="Liang P."/>
            <person name="Saqib H.S.A."/>
            <person name="Ni X."/>
            <person name="Shen Y."/>
        </authorList>
    </citation>
    <scope>NUCLEOTIDE SEQUENCE</scope>
    <source>
        <strain evidence="5">Bigg-433</strain>
    </source>
</reference>
<evidence type="ECO:0000256" key="2">
    <source>
        <dbReference type="ARBA" id="ARBA00023242"/>
    </source>
</evidence>
<feature type="region of interest" description="Disordered" evidence="3">
    <location>
        <begin position="407"/>
        <end position="434"/>
    </location>
</feature>
<dbReference type="Gene3D" id="3.30.70.330">
    <property type="match status" value="1"/>
</dbReference>
<feature type="region of interest" description="Disordered" evidence="3">
    <location>
        <begin position="106"/>
        <end position="190"/>
    </location>
</feature>
<dbReference type="GO" id="GO:0043565">
    <property type="term" value="F:sequence-specific DNA binding"/>
    <property type="evidence" value="ECO:0007669"/>
    <property type="project" value="TreeGrafter"/>
</dbReference>
<dbReference type="Proteomes" id="UP000646548">
    <property type="component" value="Unassembled WGS sequence"/>
</dbReference>
<dbReference type="GO" id="GO:0050684">
    <property type="term" value="P:regulation of mRNA processing"/>
    <property type="evidence" value="ECO:0007669"/>
    <property type="project" value="TreeGrafter"/>
</dbReference>
<dbReference type="GO" id="GO:0006357">
    <property type="term" value="P:regulation of transcription by RNA polymerase II"/>
    <property type="evidence" value="ECO:0007669"/>
    <property type="project" value="TreeGrafter"/>
</dbReference>
<dbReference type="SMART" id="SM00360">
    <property type="entry name" value="RRM"/>
    <property type="match status" value="1"/>
</dbReference>
<evidence type="ECO:0000259" key="4">
    <source>
        <dbReference type="SMART" id="SM00360"/>
    </source>
</evidence>
<dbReference type="InterPro" id="IPR035979">
    <property type="entry name" value="RBD_domain_sf"/>
</dbReference>
<dbReference type="SUPFAM" id="SSF54928">
    <property type="entry name" value="RNA-binding domain, RBD"/>
    <property type="match status" value="1"/>
</dbReference>
<dbReference type="InterPro" id="IPR000504">
    <property type="entry name" value="RRM_dom"/>
</dbReference>
<dbReference type="GO" id="GO:0003723">
    <property type="term" value="F:RNA binding"/>
    <property type="evidence" value="ECO:0007669"/>
    <property type="project" value="InterPro"/>
</dbReference>
<gene>
    <name evidence="5" type="ORF">FQA47_011643</name>
</gene>
<name>A0A834CDJ5_ORYME</name>
<proteinExistence type="predicted"/>
<dbReference type="EMBL" id="WKFB01000311">
    <property type="protein sequence ID" value="KAF6727189.1"/>
    <property type="molecule type" value="Genomic_DNA"/>
</dbReference>
<dbReference type="PANTHER" id="PTHR15683:SF6">
    <property type="entry name" value="SCAFFOLD ATTACHMENT FACTOR B1"/>
    <property type="match status" value="1"/>
</dbReference>
<evidence type="ECO:0000313" key="6">
    <source>
        <dbReference type="Proteomes" id="UP000646548"/>
    </source>
</evidence>
<dbReference type="InterPro" id="IPR051738">
    <property type="entry name" value="SAF_Modulators"/>
</dbReference>
<protein>
    <submittedName>
        <fullName evidence="5">Scaffold attachment factor B2</fullName>
    </submittedName>
</protein>
<keyword evidence="2" id="KW-0539">Nucleus</keyword>
<evidence type="ECO:0000256" key="3">
    <source>
        <dbReference type="SAM" id="MobiDB-lite"/>
    </source>
</evidence>
<dbReference type="PANTHER" id="PTHR15683">
    <property type="entry name" value="SCAFFOLD ATTACHMENT FACTOR B-RELATED"/>
    <property type="match status" value="1"/>
</dbReference>
<comment type="subcellular location">
    <subcellularLocation>
        <location evidence="1">Nucleus</location>
    </subcellularLocation>
</comment>
<dbReference type="Pfam" id="PF00076">
    <property type="entry name" value="RRM_1"/>
    <property type="match status" value="1"/>
</dbReference>
<dbReference type="InterPro" id="IPR012677">
    <property type="entry name" value="Nucleotide-bd_a/b_plait_sf"/>
</dbReference>
<feature type="domain" description="RRM" evidence="4">
    <location>
        <begin position="329"/>
        <end position="394"/>
    </location>
</feature>
<accession>A0A834CDJ5</accession>